<dbReference type="AlphaFoldDB" id="A0A240C6W8"/>
<evidence type="ECO:0000313" key="4">
    <source>
        <dbReference type="Proteomes" id="UP000243706"/>
    </source>
</evidence>
<dbReference type="OrthoDB" id="2417302at2"/>
<protein>
    <submittedName>
        <fullName evidence="3">GNAT family acetyltransferase</fullName>
    </submittedName>
    <submittedName>
        <fullName evidence="2">N-acetyltransferase</fullName>
    </submittedName>
</protein>
<dbReference type="PANTHER" id="PTHR43415:SF6">
    <property type="entry name" value="SPERMIDINE N(1)-ACETYLTRANSFERASE"/>
    <property type="match status" value="1"/>
</dbReference>
<accession>A0A240C6W8</accession>
<keyword evidence="5" id="KW-1185">Reference proteome</keyword>
<proteinExistence type="predicted"/>
<sequence>MKTNYIQDFSHVATFIQDNLSKNQSYVHKLPVDCTESLQTYLSNADYHHQLHTTQDSNGLAMVLICTPYAEHRYQVIGPIYRQGATFTEHDLKQLFESATAHHHRPSTYYFSFSTAHPAIKSYMKSIGAAYTFTDYHLEATQDLGESERDHLIIDYQPVYFRHLKKLHEKAFQHSSETAETIVNHLDDSHKLFLYVEEGLLKGYLYLVLDAQTERAEIKYFSSHTDYRLRGIAFDLIQHAIHHACQDNDIQTVHFKIRSKNHQLVSRFDTLGFHIKESYDKFKCHF</sequence>
<reference evidence="5" key="3">
    <citation type="journal article" date="2019" name="Int. J. Syst. Evol. Microbiol.">
        <title>The Global Catalogue of Microorganisms (GCM) 10K type strain sequencing project: providing services to taxonomists for standard genome sequencing and annotation.</title>
        <authorList>
            <consortium name="The Broad Institute Genomics Platform"/>
            <consortium name="The Broad Institute Genome Sequencing Center for Infectious Disease"/>
            <person name="Wu L."/>
            <person name="Ma J."/>
        </authorList>
    </citation>
    <scope>NUCLEOTIDE SEQUENCE [LARGE SCALE GENOMIC DNA]</scope>
    <source>
        <strain evidence="5">CCM 4175</strain>
    </source>
</reference>
<gene>
    <name evidence="2" type="ORF">GCM10007183_08360</name>
    <name evidence="3" type="ORF">SAMEA4412661_01767</name>
</gene>
<dbReference type="RefSeq" id="WP_095117624.1">
    <property type="nucleotide sequence ID" value="NZ_BMCB01000004.1"/>
</dbReference>
<dbReference type="Proteomes" id="UP000652995">
    <property type="component" value="Unassembled WGS sequence"/>
</dbReference>
<dbReference type="InterPro" id="IPR016181">
    <property type="entry name" value="Acyl_CoA_acyltransferase"/>
</dbReference>
<dbReference type="Pfam" id="PF00583">
    <property type="entry name" value="Acetyltransf_1"/>
    <property type="match status" value="1"/>
</dbReference>
<dbReference type="EMBL" id="LT906464">
    <property type="protein sequence ID" value="SNW03694.1"/>
    <property type="molecule type" value="Genomic_DNA"/>
</dbReference>
<evidence type="ECO:0000259" key="1">
    <source>
        <dbReference type="PROSITE" id="PS51186"/>
    </source>
</evidence>
<dbReference type="SUPFAM" id="SSF55729">
    <property type="entry name" value="Acyl-CoA N-acyltransferases (Nat)"/>
    <property type="match status" value="1"/>
</dbReference>
<evidence type="ECO:0000313" key="5">
    <source>
        <dbReference type="Proteomes" id="UP000652995"/>
    </source>
</evidence>
<keyword evidence="3" id="KW-0808">Transferase</keyword>
<dbReference type="PROSITE" id="PS51186">
    <property type="entry name" value="GNAT"/>
    <property type="match status" value="1"/>
</dbReference>
<dbReference type="GO" id="GO:0004145">
    <property type="term" value="F:diamine N-acetyltransferase activity"/>
    <property type="evidence" value="ECO:0007669"/>
    <property type="project" value="TreeGrafter"/>
</dbReference>
<name>A0A240C6W8_9STAP</name>
<dbReference type="Gene3D" id="3.40.630.30">
    <property type="match status" value="1"/>
</dbReference>
<dbReference type="InterPro" id="IPR000182">
    <property type="entry name" value="GNAT_dom"/>
</dbReference>
<dbReference type="EMBL" id="BMCB01000004">
    <property type="protein sequence ID" value="GGA86535.1"/>
    <property type="molecule type" value="Genomic_DNA"/>
</dbReference>
<evidence type="ECO:0000313" key="3">
    <source>
        <dbReference type="EMBL" id="SNW03694.1"/>
    </source>
</evidence>
<organism evidence="3 4">
    <name type="scientific">Staphylococcus muscae</name>
    <dbReference type="NCBI Taxonomy" id="1294"/>
    <lineage>
        <taxon>Bacteria</taxon>
        <taxon>Bacillati</taxon>
        <taxon>Bacillota</taxon>
        <taxon>Bacilli</taxon>
        <taxon>Bacillales</taxon>
        <taxon>Staphylococcaceae</taxon>
        <taxon>Staphylococcus</taxon>
    </lineage>
</organism>
<dbReference type="Proteomes" id="UP000243706">
    <property type="component" value="Chromosome 1"/>
</dbReference>
<reference evidence="2" key="1">
    <citation type="journal article" date="2014" name="Int. J. Syst. Evol. Microbiol.">
        <title>Complete genome of a new Firmicutes species belonging to the dominant human colonic microbiota ('Ruminococcus bicirculans') reveals two chromosomes and a selective capacity to utilize plant glucans.</title>
        <authorList>
            <consortium name="NISC Comparative Sequencing Program"/>
            <person name="Wegmann U."/>
            <person name="Louis P."/>
            <person name="Goesmann A."/>
            <person name="Henrissat B."/>
            <person name="Duncan S.H."/>
            <person name="Flint H.J."/>
        </authorList>
    </citation>
    <scope>NUCLEOTIDE SEQUENCE</scope>
    <source>
        <strain evidence="2">CCM 4175</strain>
    </source>
</reference>
<reference evidence="3 4" key="2">
    <citation type="submission" date="2017-06" db="EMBL/GenBank/DDBJ databases">
        <authorList>
            <consortium name="Pathogen Informatics"/>
        </authorList>
    </citation>
    <scope>NUCLEOTIDE SEQUENCE [LARGE SCALE GENOMIC DNA]</scope>
    <source>
        <strain evidence="3 4">NCTC13833</strain>
    </source>
</reference>
<evidence type="ECO:0000313" key="2">
    <source>
        <dbReference type="EMBL" id="GGA86535.1"/>
    </source>
</evidence>
<dbReference type="KEGG" id="smus:C7J88_05495"/>
<feature type="domain" description="N-acetyltransferase" evidence="1">
    <location>
        <begin position="151"/>
        <end position="286"/>
    </location>
</feature>
<dbReference type="PANTHER" id="PTHR43415">
    <property type="entry name" value="SPERMIDINE N(1)-ACETYLTRANSFERASE"/>
    <property type="match status" value="1"/>
</dbReference>
<dbReference type="CDD" id="cd04301">
    <property type="entry name" value="NAT_SF"/>
    <property type="match status" value="1"/>
</dbReference>
<reference evidence="2" key="4">
    <citation type="submission" date="2024-05" db="EMBL/GenBank/DDBJ databases">
        <authorList>
            <person name="Sun Q."/>
            <person name="Sedlacek I."/>
        </authorList>
    </citation>
    <scope>NUCLEOTIDE SEQUENCE</scope>
    <source>
        <strain evidence="2">CCM 4175</strain>
    </source>
</reference>